<protein>
    <submittedName>
        <fullName evidence="2">Uncharacterized protein</fullName>
    </submittedName>
</protein>
<evidence type="ECO:0000313" key="3">
    <source>
        <dbReference type="Proteomes" id="UP000076512"/>
    </source>
</evidence>
<keyword evidence="3" id="KW-1185">Reference proteome</keyword>
<dbReference type="EMBL" id="LWGR01000015">
    <property type="protein sequence ID" value="KZM70455.1"/>
    <property type="molecule type" value="Genomic_DNA"/>
</dbReference>
<proteinExistence type="predicted"/>
<gene>
    <name evidence="2" type="ORF">AWN90_04040</name>
</gene>
<accession>A0A164JJ98</accession>
<comment type="caution">
    <text evidence="2">The sequence shown here is derived from an EMBL/GenBank/DDBJ whole genome shotgun (WGS) entry which is preliminary data.</text>
</comment>
<reference evidence="2 3" key="1">
    <citation type="submission" date="2016-04" db="EMBL/GenBank/DDBJ databases">
        <authorList>
            <person name="Evans L.H."/>
            <person name="Alamgir A."/>
            <person name="Owens N."/>
            <person name="Weber N.D."/>
            <person name="Virtaneva K."/>
            <person name="Barbian K."/>
            <person name="Babar A."/>
            <person name="Rosenke K."/>
        </authorList>
    </citation>
    <scope>NUCLEOTIDE SEQUENCE [LARGE SCALE GENOMIC DNA]</scope>
    <source>
        <strain evidence="2 3">IFM 0406</strain>
    </source>
</reference>
<evidence type="ECO:0000313" key="2">
    <source>
        <dbReference type="EMBL" id="KZM70455.1"/>
    </source>
</evidence>
<dbReference type="Proteomes" id="UP000076512">
    <property type="component" value="Unassembled WGS sequence"/>
</dbReference>
<sequence>MQDNRIDNRQPQGEAAPDPDTTAPPGAEAPIHPEHAINGWQYGSDGAKAWLQKKYANGWGTIQAAAGSSCAWTILDLGGQTVREASAASAAAAVAEADAWAVEYFGEPR</sequence>
<feature type="region of interest" description="Disordered" evidence="1">
    <location>
        <begin position="1"/>
        <end position="39"/>
    </location>
</feature>
<name>A0A164JJ98_9NOCA</name>
<evidence type="ECO:0000256" key="1">
    <source>
        <dbReference type="SAM" id="MobiDB-lite"/>
    </source>
</evidence>
<feature type="compositionally biased region" description="Low complexity" evidence="1">
    <location>
        <begin position="13"/>
        <end position="30"/>
    </location>
</feature>
<organism evidence="2 3">
    <name type="scientific">Nocardia terpenica</name>
    <dbReference type="NCBI Taxonomy" id="455432"/>
    <lineage>
        <taxon>Bacteria</taxon>
        <taxon>Bacillati</taxon>
        <taxon>Actinomycetota</taxon>
        <taxon>Actinomycetes</taxon>
        <taxon>Mycobacteriales</taxon>
        <taxon>Nocardiaceae</taxon>
        <taxon>Nocardia</taxon>
    </lineage>
</organism>
<dbReference type="AlphaFoldDB" id="A0A164JJ98"/>
<dbReference type="STRING" id="455432.AWN90_04040"/>